<protein>
    <submittedName>
        <fullName evidence="1">Uncharacterized protein</fullName>
    </submittedName>
</protein>
<gene>
    <name evidence="1" type="ORF">A2872_01560</name>
</gene>
<evidence type="ECO:0000313" key="2">
    <source>
        <dbReference type="Proteomes" id="UP000178681"/>
    </source>
</evidence>
<sequence>MIKTVAVIAIILGLVVISGLIYSRILITTSGLDPVQINSYSQAVDGANKIKRQVEDPSRYPTITPFSP</sequence>
<proteinExistence type="predicted"/>
<accession>A0A1F5Z4M3</accession>
<evidence type="ECO:0000313" key="1">
    <source>
        <dbReference type="EMBL" id="OGG07274.1"/>
    </source>
</evidence>
<dbReference type="STRING" id="1798377.A2872_01560"/>
<organism evidence="1 2">
    <name type="scientific">Candidatus Gottesmanbacteria bacterium RIFCSPHIGHO2_01_FULL_42_12</name>
    <dbReference type="NCBI Taxonomy" id="1798377"/>
    <lineage>
        <taxon>Bacteria</taxon>
        <taxon>Candidatus Gottesmaniibacteriota</taxon>
    </lineage>
</organism>
<name>A0A1F5Z4M3_9BACT</name>
<dbReference type="Proteomes" id="UP000178681">
    <property type="component" value="Unassembled WGS sequence"/>
</dbReference>
<dbReference type="EMBL" id="MFJG01000009">
    <property type="protein sequence ID" value="OGG07274.1"/>
    <property type="molecule type" value="Genomic_DNA"/>
</dbReference>
<reference evidence="1 2" key="1">
    <citation type="journal article" date="2016" name="Nat. Commun.">
        <title>Thousands of microbial genomes shed light on interconnected biogeochemical processes in an aquifer system.</title>
        <authorList>
            <person name="Anantharaman K."/>
            <person name="Brown C.T."/>
            <person name="Hug L.A."/>
            <person name="Sharon I."/>
            <person name="Castelle C.J."/>
            <person name="Probst A.J."/>
            <person name="Thomas B.C."/>
            <person name="Singh A."/>
            <person name="Wilkins M.J."/>
            <person name="Karaoz U."/>
            <person name="Brodie E.L."/>
            <person name="Williams K.H."/>
            <person name="Hubbard S.S."/>
            <person name="Banfield J.F."/>
        </authorList>
    </citation>
    <scope>NUCLEOTIDE SEQUENCE [LARGE SCALE GENOMIC DNA]</scope>
</reference>
<comment type="caution">
    <text evidence="1">The sequence shown here is derived from an EMBL/GenBank/DDBJ whole genome shotgun (WGS) entry which is preliminary data.</text>
</comment>
<dbReference type="AlphaFoldDB" id="A0A1F5Z4M3"/>